<feature type="chain" id="PRO_5019022824" evidence="1">
    <location>
        <begin position="27"/>
        <end position="120"/>
    </location>
</feature>
<organism evidence="2 3">
    <name type="scientific">Aegilops tauschii subsp. strangulata</name>
    <name type="common">Goatgrass</name>
    <dbReference type="NCBI Taxonomy" id="200361"/>
    <lineage>
        <taxon>Eukaryota</taxon>
        <taxon>Viridiplantae</taxon>
        <taxon>Streptophyta</taxon>
        <taxon>Embryophyta</taxon>
        <taxon>Tracheophyta</taxon>
        <taxon>Spermatophyta</taxon>
        <taxon>Magnoliopsida</taxon>
        <taxon>Liliopsida</taxon>
        <taxon>Poales</taxon>
        <taxon>Poaceae</taxon>
        <taxon>BOP clade</taxon>
        <taxon>Pooideae</taxon>
        <taxon>Triticodae</taxon>
        <taxon>Triticeae</taxon>
        <taxon>Triticinae</taxon>
        <taxon>Aegilops</taxon>
    </lineage>
</organism>
<evidence type="ECO:0000313" key="3">
    <source>
        <dbReference type="Proteomes" id="UP000015105"/>
    </source>
</evidence>
<reference evidence="2" key="5">
    <citation type="journal article" date="2021" name="G3 (Bethesda)">
        <title>Aegilops tauschii genome assembly Aet v5.0 features greater sequence contiguity and improved annotation.</title>
        <authorList>
            <person name="Wang L."/>
            <person name="Zhu T."/>
            <person name="Rodriguez J.C."/>
            <person name="Deal K.R."/>
            <person name="Dubcovsky J."/>
            <person name="McGuire P.E."/>
            <person name="Lux T."/>
            <person name="Spannagl M."/>
            <person name="Mayer K.F.X."/>
            <person name="Baldrich P."/>
            <person name="Meyers B.C."/>
            <person name="Huo N."/>
            <person name="Gu Y.Q."/>
            <person name="Zhou H."/>
            <person name="Devos K.M."/>
            <person name="Bennetzen J.L."/>
            <person name="Unver T."/>
            <person name="Budak H."/>
            <person name="Gulick P.J."/>
            <person name="Galiba G."/>
            <person name="Kalapos B."/>
            <person name="Nelson D.R."/>
            <person name="Li P."/>
            <person name="You F.M."/>
            <person name="Luo M.C."/>
            <person name="Dvorak J."/>
        </authorList>
    </citation>
    <scope>NUCLEOTIDE SEQUENCE [LARGE SCALE GENOMIC DNA]</scope>
    <source>
        <strain evidence="2">cv. AL8/78</strain>
    </source>
</reference>
<reference evidence="2" key="3">
    <citation type="journal article" date="2017" name="Nature">
        <title>Genome sequence of the progenitor of the wheat D genome Aegilops tauschii.</title>
        <authorList>
            <person name="Luo M.C."/>
            <person name="Gu Y.Q."/>
            <person name="Puiu D."/>
            <person name="Wang H."/>
            <person name="Twardziok S.O."/>
            <person name="Deal K.R."/>
            <person name="Huo N."/>
            <person name="Zhu T."/>
            <person name="Wang L."/>
            <person name="Wang Y."/>
            <person name="McGuire P.E."/>
            <person name="Liu S."/>
            <person name="Long H."/>
            <person name="Ramasamy R.K."/>
            <person name="Rodriguez J.C."/>
            <person name="Van S.L."/>
            <person name="Yuan L."/>
            <person name="Wang Z."/>
            <person name="Xia Z."/>
            <person name="Xiao L."/>
            <person name="Anderson O.D."/>
            <person name="Ouyang S."/>
            <person name="Liang Y."/>
            <person name="Zimin A.V."/>
            <person name="Pertea G."/>
            <person name="Qi P."/>
            <person name="Bennetzen J.L."/>
            <person name="Dai X."/>
            <person name="Dawson M.W."/>
            <person name="Muller H.G."/>
            <person name="Kugler K."/>
            <person name="Rivarola-Duarte L."/>
            <person name="Spannagl M."/>
            <person name="Mayer K.F.X."/>
            <person name="Lu F.H."/>
            <person name="Bevan M.W."/>
            <person name="Leroy P."/>
            <person name="Li P."/>
            <person name="You F.M."/>
            <person name="Sun Q."/>
            <person name="Liu Z."/>
            <person name="Lyons E."/>
            <person name="Wicker T."/>
            <person name="Salzberg S.L."/>
            <person name="Devos K.M."/>
            <person name="Dvorak J."/>
        </authorList>
    </citation>
    <scope>NUCLEOTIDE SEQUENCE [LARGE SCALE GENOMIC DNA]</scope>
    <source>
        <strain evidence="2">cv. AL8/78</strain>
    </source>
</reference>
<name>A0A453HDE8_AEGTS</name>
<feature type="signal peptide" evidence="1">
    <location>
        <begin position="1"/>
        <end position="26"/>
    </location>
</feature>
<keyword evidence="3" id="KW-1185">Reference proteome</keyword>
<dbReference type="Proteomes" id="UP000015105">
    <property type="component" value="Chromosome 4D"/>
</dbReference>
<accession>A0A453HDE8</accession>
<proteinExistence type="predicted"/>
<evidence type="ECO:0000256" key="1">
    <source>
        <dbReference type="SAM" id="SignalP"/>
    </source>
</evidence>
<reference evidence="3" key="1">
    <citation type="journal article" date="2014" name="Science">
        <title>Ancient hybridizations among the ancestral genomes of bread wheat.</title>
        <authorList>
            <consortium name="International Wheat Genome Sequencing Consortium,"/>
            <person name="Marcussen T."/>
            <person name="Sandve S.R."/>
            <person name="Heier L."/>
            <person name="Spannagl M."/>
            <person name="Pfeifer M."/>
            <person name="Jakobsen K.S."/>
            <person name="Wulff B.B."/>
            <person name="Steuernagel B."/>
            <person name="Mayer K.F."/>
            <person name="Olsen O.A."/>
        </authorList>
    </citation>
    <scope>NUCLEOTIDE SEQUENCE [LARGE SCALE GENOMIC DNA]</scope>
    <source>
        <strain evidence="3">cv. AL8/78</strain>
    </source>
</reference>
<dbReference type="Gramene" id="AET4Gv20147500.4">
    <property type="protein sequence ID" value="AET4Gv20147500.4"/>
    <property type="gene ID" value="AET4Gv20147500"/>
</dbReference>
<dbReference type="AlphaFoldDB" id="A0A453HDE8"/>
<evidence type="ECO:0000313" key="2">
    <source>
        <dbReference type="EnsemblPlants" id="AET4Gv20147500.4"/>
    </source>
</evidence>
<reference evidence="2" key="4">
    <citation type="submission" date="2019-03" db="UniProtKB">
        <authorList>
            <consortium name="EnsemblPlants"/>
        </authorList>
    </citation>
    <scope>IDENTIFICATION</scope>
</reference>
<dbReference type="EnsemblPlants" id="AET4Gv20147500.4">
    <property type="protein sequence ID" value="AET4Gv20147500.4"/>
    <property type="gene ID" value="AET4Gv20147500"/>
</dbReference>
<protein>
    <submittedName>
        <fullName evidence="2">Uncharacterized protein</fullName>
    </submittedName>
</protein>
<keyword evidence="1" id="KW-0732">Signal</keyword>
<reference evidence="3" key="2">
    <citation type="journal article" date="2017" name="Nat. Plants">
        <title>The Aegilops tauschii genome reveals multiple impacts of transposons.</title>
        <authorList>
            <person name="Zhao G."/>
            <person name="Zou C."/>
            <person name="Li K."/>
            <person name="Wang K."/>
            <person name="Li T."/>
            <person name="Gao L."/>
            <person name="Zhang X."/>
            <person name="Wang H."/>
            <person name="Yang Z."/>
            <person name="Liu X."/>
            <person name="Jiang W."/>
            <person name="Mao L."/>
            <person name="Kong X."/>
            <person name="Jiao Y."/>
            <person name="Jia J."/>
        </authorList>
    </citation>
    <scope>NUCLEOTIDE SEQUENCE [LARGE SCALE GENOMIC DNA]</scope>
    <source>
        <strain evidence="3">cv. AL8/78</strain>
    </source>
</reference>
<sequence length="120" mass="12353">ISHPTLLRSGSLSLIVAPMLVDLAAAVKPPALRLRCFIPYLPPLIHLVPSASPLRQLASRRRTDTCGSHCCRGERCSEAAGAASGAAMVHGRADGGAAVKLAAVVGVLRRSIATPAVALQ</sequence>